<gene>
    <name evidence="1" type="ORF">Ciccas_012226</name>
</gene>
<protein>
    <submittedName>
        <fullName evidence="1">Uncharacterized protein</fullName>
    </submittedName>
</protein>
<dbReference type="EMBL" id="JBJKFK010004146">
    <property type="protein sequence ID" value="KAL3309227.1"/>
    <property type="molecule type" value="Genomic_DNA"/>
</dbReference>
<name>A0ABD2PP14_9PLAT</name>
<feature type="non-terminal residue" evidence="1">
    <location>
        <position position="1"/>
    </location>
</feature>
<keyword evidence="2" id="KW-1185">Reference proteome</keyword>
<accession>A0ABD2PP14</accession>
<reference evidence="1 2" key="1">
    <citation type="submission" date="2024-11" db="EMBL/GenBank/DDBJ databases">
        <title>Adaptive evolution of stress response genes in parasites aligns with host niche diversity.</title>
        <authorList>
            <person name="Hahn C."/>
            <person name="Resl P."/>
        </authorList>
    </citation>
    <scope>NUCLEOTIDE SEQUENCE [LARGE SCALE GENOMIC DNA]</scope>
    <source>
        <strain evidence="1">EGGRZ-B1_66</strain>
        <tissue evidence="1">Body</tissue>
    </source>
</reference>
<dbReference type="Proteomes" id="UP001626550">
    <property type="component" value="Unassembled WGS sequence"/>
</dbReference>
<sequence length="267" mass="30117">TLSGERPSPNLQHILLQFGLLEPLANFAWIKHQELSVKEATDSGDTLAAGGATTSNEETLYRFRHEIIQDYLISKHLETSPKEEVAKFLQSIANNDLAPRKIWSRKLHNIAVFYLHVKQLDSESPALKNLLTRIAEACTEEKEVLAEKKEKRPSLKETKVQGTIKSDEQRLIRRAIRGLKMPGLKGTDASFRILLESAYSIKGSHNDSTMLMALLKALPAKLMVGFQEAPFSDRIIRGLSTLIAYQAEINQNKTRREMTSCEFIVCE</sequence>
<proteinExistence type="predicted"/>
<dbReference type="AlphaFoldDB" id="A0ABD2PP14"/>
<evidence type="ECO:0000313" key="2">
    <source>
        <dbReference type="Proteomes" id="UP001626550"/>
    </source>
</evidence>
<organism evidence="1 2">
    <name type="scientific">Cichlidogyrus casuarinus</name>
    <dbReference type="NCBI Taxonomy" id="1844966"/>
    <lineage>
        <taxon>Eukaryota</taxon>
        <taxon>Metazoa</taxon>
        <taxon>Spiralia</taxon>
        <taxon>Lophotrochozoa</taxon>
        <taxon>Platyhelminthes</taxon>
        <taxon>Monogenea</taxon>
        <taxon>Monopisthocotylea</taxon>
        <taxon>Dactylogyridea</taxon>
        <taxon>Ancyrocephalidae</taxon>
        <taxon>Cichlidogyrus</taxon>
    </lineage>
</organism>
<evidence type="ECO:0000313" key="1">
    <source>
        <dbReference type="EMBL" id="KAL3309227.1"/>
    </source>
</evidence>
<comment type="caution">
    <text evidence="1">The sequence shown here is derived from an EMBL/GenBank/DDBJ whole genome shotgun (WGS) entry which is preliminary data.</text>
</comment>